<evidence type="ECO:0000313" key="2">
    <source>
        <dbReference type="Proteomes" id="UP001516464"/>
    </source>
</evidence>
<dbReference type="Proteomes" id="UP001516464">
    <property type="component" value="Unassembled WGS sequence"/>
</dbReference>
<proteinExistence type="predicted"/>
<dbReference type="SUPFAM" id="SSF48439">
    <property type="entry name" value="Protein prenylyltransferase"/>
    <property type="match status" value="1"/>
</dbReference>
<reference evidence="1 2" key="1">
    <citation type="submission" date="2019-01" db="EMBL/GenBank/DDBJ databases">
        <title>Genomes sequencing and comparative genomics of infectious freshwater microsporidia, Cucumispora dikerogammari and Thelohania contejeani.</title>
        <authorList>
            <person name="Cormier A."/>
            <person name="Giraud I."/>
            <person name="Wattier R."/>
            <person name="Teixeira M."/>
            <person name="Grandjean F."/>
            <person name="Rigaud T."/>
            <person name="Cordaux R."/>
        </authorList>
    </citation>
    <scope>NUCLEOTIDE SEQUENCE [LARGE SCALE GENOMIC DNA]</scope>
    <source>
        <strain evidence="1">T1</strain>
        <tissue evidence="1">Spores</tissue>
    </source>
</reference>
<keyword evidence="2" id="KW-1185">Reference proteome</keyword>
<protein>
    <submittedName>
        <fullName evidence="1">Uncharacterized protein</fullName>
    </submittedName>
</protein>
<sequence>MYTEPNDEGLWHYHKWGKRWEVYLKIYSSFFDIHFSKPIDGKVILEINGEETIIEIEYKRMILKIERRLVLGDNIGIRYNNEYIRIDIHQGNVLDAFVDELLELDESCRFALLEKLEITSDPRKRESIIKKLISADPLRKNYYLSLNESFIIFK</sequence>
<comment type="caution">
    <text evidence="1">The sequence shown here is derived from an EMBL/GenBank/DDBJ whole genome shotgun (WGS) entry which is preliminary data.</text>
</comment>
<organism evidence="1 2">
    <name type="scientific">Astathelohania contejeani</name>
    <dbReference type="NCBI Taxonomy" id="164912"/>
    <lineage>
        <taxon>Eukaryota</taxon>
        <taxon>Fungi</taxon>
        <taxon>Fungi incertae sedis</taxon>
        <taxon>Microsporidia</taxon>
        <taxon>Astathelohaniidae</taxon>
        <taxon>Astathelohania</taxon>
    </lineage>
</organism>
<evidence type="ECO:0000313" key="1">
    <source>
        <dbReference type="EMBL" id="KAF7682462.1"/>
    </source>
</evidence>
<accession>A0ABQ7HWC9</accession>
<name>A0ABQ7HWC9_9MICR</name>
<dbReference type="EMBL" id="SBIQ01000254">
    <property type="protein sequence ID" value="KAF7682462.1"/>
    <property type="molecule type" value="Genomic_DNA"/>
</dbReference>
<gene>
    <name evidence="1" type="ORF">TCON_2312</name>
</gene>